<dbReference type="PANTHER" id="PTHR47163">
    <property type="entry name" value="DDE_TNP_IS1595 DOMAIN-CONTAINING PROTEIN"/>
    <property type="match status" value="1"/>
</dbReference>
<dbReference type="PANTHER" id="PTHR47163:SF2">
    <property type="entry name" value="SI:DKEY-17M8.2"/>
    <property type="match status" value="1"/>
</dbReference>
<accession>A0A5S6R258</accession>
<name>A0A5S6R258_TRIMR</name>
<dbReference type="AlphaFoldDB" id="A0A5S6R258"/>
<dbReference type="Proteomes" id="UP000046395">
    <property type="component" value="Unassembled WGS sequence"/>
</dbReference>
<sequence>MRDTAKFPVPEYGILHREKYCSCLKCITVRCRNNGQNATWRCPRRECRKDVNIREGTWLEGKKLELVNAVKFIFYWTQQKTSVKFCNTNMGMKKPYVIQWNIAIREVSAQWLLRNPVTLGAPGHTVEVDESVFSRRKYNRGHGYPTQWISARSALKRGYATLSPSEIAVAAR</sequence>
<dbReference type="InterPro" id="IPR053164">
    <property type="entry name" value="IS1016-like_transposase"/>
</dbReference>
<keyword evidence="1" id="KW-1185">Reference proteome</keyword>
<evidence type="ECO:0000313" key="2">
    <source>
        <dbReference type="WBParaSite" id="TMUE_3000013518.1"/>
    </source>
</evidence>
<dbReference type="WBParaSite" id="TMUE_3000013518.1">
    <property type="protein sequence ID" value="TMUE_3000013518.1"/>
    <property type="gene ID" value="WBGene00301963"/>
</dbReference>
<proteinExistence type="predicted"/>
<organism evidence="1 2">
    <name type="scientific">Trichuris muris</name>
    <name type="common">Mouse whipworm</name>
    <dbReference type="NCBI Taxonomy" id="70415"/>
    <lineage>
        <taxon>Eukaryota</taxon>
        <taxon>Metazoa</taxon>
        <taxon>Ecdysozoa</taxon>
        <taxon>Nematoda</taxon>
        <taxon>Enoplea</taxon>
        <taxon>Dorylaimia</taxon>
        <taxon>Trichinellida</taxon>
        <taxon>Trichuridae</taxon>
        <taxon>Trichuris</taxon>
    </lineage>
</organism>
<protein>
    <submittedName>
        <fullName evidence="2">PiggyBac transposable element-derived protein domain-containing protein</fullName>
    </submittedName>
</protein>
<evidence type="ECO:0000313" key="1">
    <source>
        <dbReference type="Proteomes" id="UP000046395"/>
    </source>
</evidence>
<reference evidence="2" key="1">
    <citation type="submission" date="2019-12" db="UniProtKB">
        <authorList>
            <consortium name="WormBaseParasite"/>
        </authorList>
    </citation>
    <scope>IDENTIFICATION</scope>
</reference>